<evidence type="ECO:0000256" key="7">
    <source>
        <dbReference type="ARBA" id="ARBA00023027"/>
    </source>
</evidence>
<dbReference type="PROSITE" id="PS00470">
    <property type="entry name" value="IDH_IMDH"/>
    <property type="match status" value="1"/>
</dbReference>
<comment type="cofactor">
    <cofactor evidence="2">
        <name>Mg(2+)</name>
        <dbReference type="ChEBI" id="CHEBI:18420"/>
    </cofactor>
</comment>
<dbReference type="AlphaFoldDB" id="E5A637"/>
<evidence type="ECO:0000256" key="4">
    <source>
        <dbReference type="ARBA" id="ARBA00022723"/>
    </source>
</evidence>
<name>E5A637_LEPMJ</name>
<dbReference type="PANTHER" id="PTHR43275">
    <property type="entry name" value="D-MALATE DEHYDROGENASE [DECARBOXYLATING]"/>
    <property type="match status" value="1"/>
</dbReference>
<dbReference type="VEuPathDB" id="FungiDB:LEMA_P083210.1"/>
<dbReference type="InterPro" id="IPR050501">
    <property type="entry name" value="ICDH/IPMDH"/>
</dbReference>
<comment type="cofactor">
    <cofactor evidence="1">
        <name>Mn(2+)</name>
        <dbReference type="ChEBI" id="CHEBI:29035"/>
    </cofactor>
</comment>
<dbReference type="Pfam" id="PF00180">
    <property type="entry name" value="Iso_dh"/>
    <property type="match status" value="1"/>
</dbReference>
<protein>
    <recommendedName>
        <fullName evidence="9">Isopropylmalate dehydrogenase-like domain-containing protein</fullName>
    </recommendedName>
</protein>
<dbReference type="STRING" id="985895.E5A637"/>
<dbReference type="HOGENOM" id="CLU_031953_0_4_1"/>
<dbReference type="eggNOG" id="KOG0785">
    <property type="taxonomic scope" value="Eukaryota"/>
</dbReference>
<dbReference type="SMART" id="SM01329">
    <property type="entry name" value="Iso_dh"/>
    <property type="match status" value="1"/>
</dbReference>
<dbReference type="GeneID" id="13282464"/>
<dbReference type="GO" id="GO:0000287">
    <property type="term" value="F:magnesium ion binding"/>
    <property type="evidence" value="ECO:0007669"/>
    <property type="project" value="InterPro"/>
</dbReference>
<proteinExistence type="inferred from homology"/>
<dbReference type="GO" id="GO:0051287">
    <property type="term" value="F:NAD binding"/>
    <property type="evidence" value="ECO:0007669"/>
    <property type="project" value="InterPro"/>
</dbReference>
<evidence type="ECO:0000256" key="6">
    <source>
        <dbReference type="ARBA" id="ARBA00023002"/>
    </source>
</evidence>
<gene>
    <name evidence="10" type="ORF">LEMA_P083210.1</name>
</gene>
<dbReference type="EMBL" id="FP929135">
    <property type="protein sequence ID" value="CBX99082.1"/>
    <property type="molecule type" value="Genomic_DNA"/>
</dbReference>
<evidence type="ECO:0000313" key="11">
    <source>
        <dbReference type="Proteomes" id="UP000002668"/>
    </source>
</evidence>
<evidence type="ECO:0000259" key="9">
    <source>
        <dbReference type="SMART" id="SM01329"/>
    </source>
</evidence>
<evidence type="ECO:0000313" key="10">
    <source>
        <dbReference type="EMBL" id="CBX99082.1"/>
    </source>
</evidence>
<keyword evidence="6" id="KW-0560">Oxidoreductase</keyword>
<evidence type="ECO:0000256" key="2">
    <source>
        <dbReference type="ARBA" id="ARBA00001946"/>
    </source>
</evidence>
<keyword evidence="8" id="KW-0464">Manganese</keyword>
<dbReference type="PANTHER" id="PTHR43275:SF1">
    <property type="entry name" value="D-MALATE DEHYDROGENASE [DECARBOXYLATING]"/>
    <property type="match status" value="1"/>
</dbReference>
<feature type="domain" description="Isopropylmalate dehydrogenase-like" evidence="9">
    <location>
        <begin position="1"/>
        <end position="152"/>
    </location>
</feature>
<dbReference type="InterPro" id="IPR019818">
    <property type="entry name" value="IsoCit/isopropylmalate_DH_CS"/>
</dbReference>
<reference evidence="11" key="1">
    <citation type="journal article" date="2011" name="Nat. Commun.">
        <title>Effector diversification within compartments of the Leptosphaeria maculans genome affected by Repeat-Induced Point mutations.</title>
        <authorList>
            <person name="Rouxel T."/>
            <person name="Grandaubert J."/>
            <person name="Hane J.K."/>
            <person name="Hoede C."/>
            <person name="van de Wouw A.P."/>
            <person name="Couloux A."/>
            <person name="Dominguez V."/>
            <person name="Anthouard V."/>
            <person name="Bally P."/>
            <person name="Bourras S."/>
            <person name="Cozijnsen A.J."/>
            <person name="Ciuffetti L.M."/>
            <person name="Degrave A."/>
            <person name="Dilmaghani A."/>
            <person name="Duret L."/>
            <person name="Fudal I."/>
            <person name="Goodwin S.B."/>
            <person name="Gout L."/>
            <person name="Glaser N."/>
            <person name="Linglin J."/>
            <person name="Kema G.H.J."/>
            <person name="Lapalu N."/>
            <person name="Lawrence C.B."/>
            <person name="May K."/>
            <person name="Meyer M."/>
            <person name="Ollivier B."/>
            <person name="Poulain J."/>
            <person name="Schoch C.L."/>
            <person name="Simon A."/>
            <person name="Spatafora J.W."/>
            <person name="Stachowiak A."/>
            <person name="Turgeon B.G."/>
            <person name="Tyler B.M."/>
            <person name="Vincent D."/>
            <person name="Weissenbach J."/>
            <person name="Amselem J."/>
            <person name="Quesneville H."/>
            <person name="Oliver R.P."/>
            <person name="Wincker P."/>
            <person name="Balesdent M.-H."/>
            <person name="Howlett B.J."/>
        </authorList>
    </citation>
    <scope>NUCLEOTIDE SEQUENCE [LARGE SCALE GENOMIC DNA]</scope>
    <source>
        <strain evidence="11">JN3 / isolate v23.1.3 / race Av1-4-5-6-7-8</strain>
    </source>
</reference>
<evidence type="ECO:0000256" key="8">
    <source>
        <dbReference type="ARBA" id="ARBA00023211"/>
    </source>
</evidence>
<evidence type="ECO:0000256" key="5">
    <source>
        <dbReference type="ARBA" id="ARBA00022842"/>
    </source>
</evidence>
<dbReference type="GO" id="GO:0016616">
    <property type="term" value="F:oxidoreductase activity, acting on the CH-OH group of donors, NAD or NADP as acceptor"/>
    <property type="evidence" value="ECO:0007669"/>
    <property type="project" value="InterPro"/>
</dbReference>
<keyword evidence="5" id="KW-0460">Magnesium</keyword>
<keyword evidence="7" id="KW-0520">NAD</keyword>
<dbReference type="OrthoDB" id="10261637at2759"/>
<dbReference type="InterPro" id="IPR024084">
    <property type="entry name" value="IsoPropMal-DH-like_dom"/>
</dbReference>
<evidence type="ECO:0000256" key="3">
    <source>
        <dbReference type="ARBA" id="ARBA00007769"/>
    </source>
</evidence>
<dbReference type="InParanoid" id="E5A637"/>
<evidence type="ECO:0000256" key="1">
    <source>
        <dbReference type="ARBA" id="ARBA00001936"/>
    </source>
</evidence>
<dbReference type="OMA" id="ACIYEAV"/>
<keyword evidence="4" id="KW-0479">Metal-binding</keyword>
<dbReference type="Gene3D" id="3.40.718.10">
    <property type="entry name" value="Isopropylmalate Dehydrogenase"/>
    <property type="match status" value="1"/>
</dbReference>
<organism evidence="10 11">
    <name type="scientific">Leptosphaeria maculans (strain JN3 / isolate v23.1.3 / race Av1-4-5-6-7-8)</name>
    <name type="common">Blackleg fungus</name>
    <name type="synonym">Phoma lingam</name>
    <dbReference type="NCBI Taxonomy" id="985895"/>
    <lineage>
        <taxon>Eukaryota</taxon>
        <taxon>Fungi</taxon>
        <taxon>Dikarya</taxon>
        <taxon>Ascomycota</taxon>
        <taxon>Pezizomycotina</taxon>
        <taxon>Dothideomycetes</taxon>
        <taxon>Pleosporomycetidae</taxon>
        <taxon>Pleosporales</taxon>
        <taxon>Pleosporineae</taxon>
        <taxon>Leptosphaeriaceae</taxon>
        <taxon>Plenodomus</taxon>
        <taxon>Plenodomus lingam/Leptosphaeria maculans species complex</taxon>
    </lineage>
</organism>
<sequence length="163" mass="17359">MVLWDKIFYEVAKEYDDVEIDKMLVDAMTVRMVLQPKSLDTIVATNLHADILTDLAAALGGSIGIAPSSNLDPTRKNPSMFEPIHGSAPDIAGKGIANPVGAFWSAAEMVRWVGEEKAADALMKAVEAVTARGIKTKDLGGSENTKGVTEAVCAELEKVLQSS</sequence>
<comment type="similarity">
    <text evidence="3">Belongs to the isocitrate and isopropylmalate dehydrogenases family.</text>
</comment>
<keyword evidence="11" id="KW-1185">Reference proteome</keyword>
<accession>E5A637</accession>
<dbReference type="Proteomes" id="UP000002668">
    <property type="component" value="Genome"/>
</dbReference>
<dbReference type="SUPFAM" id="SSF53659">
    <property type="entry name" value="Isocitrate/Isopropylmalate dehydrogenase-like"/>
    <property type="match status" value="1"/>
</dbReference>